<proteinExistence type="predicted"/>
<dbReference type="RefSeq" id="WP_194707690.1">
    <property type="nucleotide sequence ID" value="NZ_JADKPN010000009.1"/>
</dbReference>
<dbReference type="Proteomes" id="UP000640489">
    <property type="component" value="Unassembled WGS sequence"/>
</dbReference>
<evidence type="ECO:0000313" key="1">
    <source>
        <dbReference type="EMBL" id="MBF4764507.1"/>
    </source>
</evidence>
<sequence>MTMVMDRHRAGWCPTGGPTHLCVVDTDVDIALAGGVVLRGHLDLPAGAAGAVVFTQGNKSHRHGLHHQYVAHRLQLAGLGTLLVDLLAPDEASEHRNLADIPLLGSRVGQIGRWLSAQDETASCRLGYFGAGTGAGAVLWAAAEPDSRVDAVVSLGGPPHLVGERLSWVKAPTLLMGGSADAELDHYLATRARMRCPSRLVVLPGVTRELDLPGTLDEVAGLASTWLAGLLLDEGAGSPGRRAS</sequence>
<dbReference type="AlphaFoldDB" id="A0A930VDF0"/>
<comment type="caution">
    <text evidence="1">The sequence shown here is derived from an EMBL/GenBank/DDBJ whole genome shotgun (WGS) entry which is preliminary data.</text>
</comment>
<evidence type="ECO:0008006" key="3">
    <source>
        <dbReference type="Google" id="ProtNLM"/>
    </source>
</evidence>
<reference evidence="1" key="1">
    <citation type="submission" date="2020-11" db="EMBL/GenBank/DDBJ databases">
        <title>Nocardioides sp. nov., isolated from Soil of Cynanchum wilfordii Hemsley rhizosphere.</title>
        <authorList>
            <person name="Lee J.-S."/>
            <person name="Suh M.K."/>
            <person name="Kim J.-S."/>
        </authorList>
    </citation>
    <scope>NUCLEOTIDE SEQUENCE</scope>
    <source>
        <strain evidence="1">KCTC 19275</strain>
    </source>
</reference>
<gene>
    <name evidence="1" type="ORF">ISU07_15345</name>
</gene>
<organism evidence="1 2">
    <name type="scientific">Nocardioides islandensis</name>
    <dbReference type="NCBI Taxonomy" id="433663"/>
    <lineage>
        <taxon>Bacteria</taxon>
        <taxon>Bacillati</taxon>
        <taxon>Actinomycetota</taxon>
        <taxon>Actinomycetes</taxon>
        <taxon>Propionibacteriales</taxon>
        <taxon>Nocardioidaceae</taxon>
        <taxon>Nocardioides</taxon>
    </lineage>
</organism>
<dbReference type="SUPFAM" id="SSF53474">
    <property type="entry name" value="alpha/beta-Hydrolases"/>
    <property type="match status" value="1"/>
</dbReference>
<accession>A0A930VDF0</accession>
<dbReference type="Gene3D" id="3.40.50.1820">
    <property type="entry name" value="alpha/beta hydrolase"/>
    <property type="match status" value="1"/>
</dbReference>
<evidence type="ECO:0000313" key="2">
    <source>
        <dbReference type="Proteomes" id="UP000640489"/>
    </source>
</evidence>
<dbReference type="EMBL" id="JADKPN010000009">
    <property type="protein sequence ID" value="MBF4764507.1"/>
    <property type="molecule type" value="Genomic_DNA"/>
</dbReference>
<dbReference type="InterPro" id="IPR029058">
    <property type="entry name" value="AB_hydrolase_fold"/>
</dbReference>
<name>A0A930VDF0_9ACTN</name>
<protein>
    <recommendedName>
        <fullName evidence="3">Hydrolase</fullName>
    </recommendedName>
</protein>
<keyword evidence="2" id="KW-1185">Reference proteome</keyword>